<dbReference type="OMA" id="SPKAMYF"/>
<evidence type="ECO:0000256" key="3">
    <source>
        <dbReference type="ARBA" id="ARBA00022525"/>
    </source>
</evidence>
<dbReference type="GeneID" id="106671948"/>
<dbReference type="InterPro" id="IPR029058">
    <property type="entry name" value="AB_hydrolase_fold"/>
</dbReference>
<feature type="domain" description="Lipase" evidence="9">
    <location>
        <begin position="44"/>
        <end position="386"/>
    </location>
</feature>
<feature type="binding site" evidence="6">
    <location>
        <position position="242"/>
    </location>
    <ligand>
        <name>Ca(2+)</name>
        <dbReference type="ChEBI" id="CHEBI:29108"/>
    </ligand>
</feature>
<organism evidence="10 11">
    <name type="scientific">Cimex lectularius</name>
    <name type="common">Bed bug</name>
    <name type="synonym">Acanthia lectularia</name>
    <dbReference type="NCBI Taxonomy" id="79782"/>
    <lineage>
        <taxon>Eukaryota</taxon>
        <taxon>Metazoa</taxon>
        <taxon>Ecdysozoa</taxon>
        <taxon>Arthropoda</taxon>
        <taxon>Hexapoda</taxon>
        <taxon>Insecta</taxon>
        <taxon>Pterygota</taxon>
        <taxon>Neoptera</taxon>
        <taxon>Paraneoptera</taxon>
        <taxon>Hemiptera</taxon>
        <taxon>Heteroptera</taxon>
        <taxon>Panheteroptera</taxon>
        <taxon>Cimicomorpha</taxon>
        <taxon>Cimicidae</taxon>
        <taxon>Cimex</taxon>
    </lineage>
</organism>
<dbReference type="InterPro" id="IPR013818">
    <property type="entry name" value="Lipase"/>
</dbReference>
<dbReference type="RefSeq" id="XP_014258445.1">
    <property type="nucleotide sequence ID" value="XM_014402959.2"/>
</dbReference>
<dbReference type="PANTHER" id="PTHR11610:SF185">
    <property type="entry name" value="LD47264P"/>
    <property type="match status" value="1"/>
</dbReference>
<sequence>MYNHTGSVLLQTAMLLAVTNASTGTTNRWTNTISLADQGKYMKDVCYDGVGCFSVNAPWVTETRPVSNFPHSPEQIDPDFCLYTRKERDTCHRLFYDKPSTFANSTMIRAGRTFLISHGFLEHGGQKWIKLLKRRLLNVSDSNVIVVGWQGGSNPPYTQAVADTRVVGTMAALLLNALHKEMGIRPEECHAIGHSLGAHLNGYIGHVLKSRFGLTLGRISALDPAKPHFSKTDPVVRLDPTDALFVDVIHTDNTPFIQGGLGLDEPIGHLDFYPNGGLDQPGCNKSVGNYMEMDWTFIKAFRRVIGCNHVRSYEYFIESLYDRCDFLAVECESYSKFLKGECFNCKSALKPDRPECARMGFFASENPPIGRSQVKLYTITGAKKPYCRALYKLTFRISSSEESRIHKGEVGYFKIKIVGVQGETESITFLKEMTHKPGDVHTQAVAASQVGRVKSAKVTFIHSTTLFLFTWRVSVSTIHLESVTVENLTESSGIRLCPVGGELLLEGKQVDMQPCGKPIMMEDNS</sequence>
<dbReference type="Proteomes" id="UP000494040">
    <property type="component" value="Unassembled WGS sequence"/>
</dbReference>
<dbReference type="CDD" id="cd00707">
    <property type="entry name" value="Pancreat_lipase_like"/>
    <property type="match status" value="1"/>
</dbReference>
<keyword evidence="4" id="KW-1015">Disulfide bond</keyword>
<dbReference type="PIRSF" id="PIRSF000865">
    <property type="entry name" value="Lipoprotein_lipase_LIPH"/>
    <property type="match status" value="1"/>
</dbReference>
<dbReference type="GO" id="GO:0016042">
    <property type="term" value="P:lipid catabolic process"/>
    <property type="evidence" value="ECO:0007669"/>
    <property type="project" value="TreeGrafter"/>
</dbReference>
<name>A0A8I6S6L7_CIMLE</name>
<evidence type="ECO:0000256" key="5">
    <source>
        <dbReference type="PIRSR" id="PIRSR000865-1"/>
    </source>
</evidence>
<evidence type="ECO:0000256" key="2">
    <source>
        <dbReference type="ARBA" id="ARBA00010701"/>
    </source>
</evidence>
<feature type="chain" id="PRO_5035327120" description="Lipase domain-containing protein" evidence="8">
    <location>
        <begin position="22"/>
        <end position="525"/>
    </location>
</feature>
<feature type="binding site" evidence="6">
    <location>
        <position position="237"/>
    </location>
    <ligand>
        <name>Ca(2+)</name>
        <dbReference type="ChEBI" id="CHEBI:29108"/>
    </ligand>
</feature>
<dbReference type="EnsemblMetazoa" id="XM_014402959.2">
    <property type="protein sequence ID" value="XP_014258445.1"/>
    <property type="gene ID" value="LOC106671948"/>
</dbReference>
<proteinExistence type="inferred from homology"/>
<dbReference type="SUPFAM" id="SSF53474">
    <property type="entry name" value="alpha/beta-Hydrolases"/>
    <property type="match status" value="1"/>
</dbReference>
<dbReference type="OrthoDB" id="199913at2759"/>
<dbReference type="Gene3D" id="3.40.50.1820">
    <property type="entry name" value="alpha/beta hydrolase"/>
    <property type="match status" value="1"/>
</dbReference>
<protein>
    <recommendedName>
        <fullName evidence="9">Lipase domain-containing protein</fullName>
    </recommendedName>
</protein>
<feature type="binding site" evidence="6">
    <location>
        <position position="239"/>
    </location>
    <ligand>
        <name>Ca(2+)</name>
        <dbReference type="ChEBI" id="CHEBI:29108"/>
    </ligand>
</feature>
<feature type="active site" description="Charge relay system" evidence="5">
    <location>
        <position position="309"/>
    </location>
</feature>
<keyword evidence="3" id="KW-0964">Secreted</keyword>
<evidence type="ECO:0000256" key="6">
    <source>
        <dbReference type="PIRSR" id="PIRSR000865-2"/>
    </source>
</evidence>
<dbReference type="PRINTS" id="PR00821">
    <property type="entry name" value="TAGLIPASE"/>
</dbReference>
<comment type="similarity">
    <text evidence="2 7">Belongs to the AB hydrolase superfamily. Lipase family.</text>
</comment>
<evidence type="ECO:0000256" key="1">
    <source>
        <dbReference type="ARBA" id="ARBA00004613"/>
    </source>
</evidence>
<dbReference type="GO" id="GO:0046872">
    <property type="term" value="F:metal ion binding"/>
    <property type="evidence" value="ECO:0007669"/>
    <property type="project" value="UniProtKB-KW"/>
</dbReference>
<evidence type="ECO:0000256" key="8">
    <source>
        <dbReference type="SAM" id="SignalP"/>
    </source>
</evidence>
<dbReference type="InterPro" id="IPR016272">
    <property type="entry name" value="Lipase_LIPH"/>
</dbReference>
<dbReference type="InterPro" id="IPR002331">
    <property type="entry name" value="Lipase_panc"/>
</dbReference>
<dbReference type="AlphaFoldDB" id="A0A8I6S6L7"/>
<dbReference type="InterPro" id="IPR000734">
    <property type="entry name" value="TAG_lipase"/>
</dbReference>
<feature type="active site" description="Nucleophile" evidence="5">
    <location>
        <position position="195"/>
    </location>
</feature>
<feature type="signal peptide" evidence="8">
    <location>
        <begin position="1"/>
        <end position="21"/>
    </location>
</feature>
<dbReference type="PANTHER" id="PTHR11610">
    <property type="entry name" value="LIPASE"/>
    <property type="match status" value="1"/>
</dbReference>
<accession>A0A8I6S6L7</accession>
<dbReference type="GO" id="GO:0004806">
    <property type="term" value="F:triacylglycerol lipase activity"/>
    <property type="evidence" value="ECO:0007669"/>
    <property type="project" value="InterPro"/>
</dbReference>
<keyword evidence="6" id="KW-0479">Metal-binding</keyword>
<dbReference type="GO" id="GO:0005615">
    <property type="term" value="C:extracellular space"/>
    <property type="evidence" value="ECO:0007669"/>
    <property type="project" value="TreeGrafter"/>
</dbReference>
<dbReference type="Pfam" id="PF00151">
    <property type="entry name" value="Lipase"/>
    <property type="match status" value="1"/>
</dbReference>
<dbReference type="KEGG" id="clec:106671948"/>
<dbReference type="FunFam" id="3.40.50.1820:FF:000033">
    <property type="entry name" value="Pancreatic triacylglycerol lipase"/>
    <property type="match status" value="1"/>
</dbReference>
<evidence type="ECO:0000259" key="9">
    <source>
        <dbReference type="Pfam" id="PF00151"/>
    </source>
</evidence>
<evidence type="ECO:0000313" key="10">
    <source>
        <dbReference type="EnsemblMetazoa" id="XP_014258445.1"/>
    </source>
</evidence>
<feature type="active site" description="Charge relay system" evidence="5">
    <location>
        <position position="223"/>
    </location>
</feature>
<evidence type="ECO:0000313" key="11">
    <source>
        <dbReference type="Proteomes" id="UP000494040"/>
    </source>
</evidence>
<dbReference type="InterPro" id="IPR033906">
    <property type="entry name" value="Lipase_N"/>
</dbReference>
<dbReference type="Gene3D" id="2.60.60.20">
    <property type="entry name" value="PLAT/LH2 domain"/>
    <property type="match status" value="1"/>
</dbReference>
<dbReference type="PRINTS" id="PR00823">
    <property type="entry name" value="PANCLIPASE"/>
</dbReference>
<keyword evidence="8" id="KW-0732">Signal</keyword>
<evidence type="ECO:0000256" key="7">
    <source>
        <dbReference type="RuleBase" id="RU004262"/>
    </source>
</evidence>
<comment type="subcellular location">
    <subcellularLocation>
        <location evidence="1">Secreted</location>
    </subcellularLocation>
</comment>
<reference evidence="10" key="1">
    <citation type="submission" date="2022-01" db="UniProtKB">
        <authorList>
            <consortium name="EnsemblMetazoa"/>
        </authorList>
    </citation>
    <scope>IDENTIFICATION</scope>
</reference>
<keyword evidence="11" id="KW-1185">Reference proteome</keyword>
<evidence type="ECO:0000256" key="4">
    <source>
        <dbReference type="ARBA" id="ARBA00023157"/>
    </source>
</evidence>
<keyword evidence="6" id="KW-0106">Calcium</keyword>